<comment type="caution">
    <text evidence="1">The sequence shown here is derived from an EMBL/GenBank/DDBJ whole genome shotgun (WGS) entry which is preliminary data.</text>
</comment>
<dbReference type="EMBL" id="MU155245">
    <property type="protein sequence ID" value="KAF9477979.1"/>
    <property type="molecule type" value="Genomic_DNA"/>
</dbReference>
<protein>
    <submittedName>
        <fullName evidence="1">Uncharacterized protein</fullName>
    </submittedName>
</protein>
<accession>A0A9P5YYS0</accession>
<sequence>MFTAEESVKKKCCRPQDQIYVLTAWSMMNLFVEVLYFNSYDLSISPLPNTDIGRADRNSNLPCVSMGGNLIMGFGPESKYNPLRFKIANGLDRDIGYLKIYLSTQPLNLAYLPQPSPFAFKAPSTLKPCNCKPAVSWTNIVVPIILHRNIDSYYEARFQRPS</sequence>
<keyword evidence="2" id="KW-1185">Reference proteome</keyword>
<dbReference type="Proteomes" id="UP000807469">
    <property type="component" value="Unassembled WGS sequence"/>
</dbReference>
<organism evidence="1 2">
    <name type="scientific">Pholiota conissans</name>
    <dbReference type="NCBI Taxonomy" id="109636"/>
    <lineage>
        <taxon>Eukaryota</taxon>
        <taxon>Fungi</taxon>
        <taxon>Dikarya</taxon>
        <taxon>Basidiomycota</taxon>
        <taxon>Agaricomycotina</taxon>
        <taxon>Agaricomycetes</taxon>
        <taxon>Agaricomycetidae</taxon>
        <taxon>Agaricales</taxon>
        <taxon>Agaricineae</taxon>
        <taxon>Strophariaceae</taxon>
        <taxon>Pholiota</taxon>
    </lineage>
</organism>
<dbReference type="OrthoDB" id="3223806at2759"/>
<dbReference type="AlphaFoldDB" id="A0A9P5YYS0"/>
<evidence type="ECO:0000313" key="1">
    <source>
        <dbReference type="EMBL" id="KAF9477979.1"/>
    </source>
</evidence>
<evidence type="ECO:0000313" key="2">
    <source>
        <dbReference type="Proteomes" id="UP000807469"/>
    </source>
</evidence>
<reference evidence="1" key="1">
    <citation type="submission" date="2020-11" db="EMBL/GenBank/DDBJ databases">
        <authorList>
            <consortium name="DOE Joint Genome Institute"/>
            <person name="Ahrendt S."/>
            <person name="Riley R."/>
            <person name="Andreopoulos W."/>
            <person name="Labutti K."/>
            <person name="Pangilinan J."/>
            <person name="Ruiz-Duenas F.J."/>
            <person name="Barrasa J.M."/>
            <person name="Sanchez-Garcia M."/>
            <person name="Camarero S."/>
            <person name="Miyauchi S."/>
            <person name="Serrano A."/>
            <person name="Linde D."/>
            <person name="Babiker R."/>
            <person name="Drula E."/>
            <person name="Ayuso-Fernandez I."/>
            <person name="Pacheco R."/>
            <person name="Padilla G."/>
            <person name="Ferreira P."/>
            <person name="Barriuso J."/>
            <person name="Kellner H."/>
            <person name="Castanera R."/>
            <person name="Alfaro M."/>
            <person name="Ramirez L."/>
            <person name="Pisabarro A.G."/>
            <person name="Kuo A."/>
            <person name="Tritt A."/>
            <person name="Lipzen A."/>
            <person name="He G."/>
            <person name="Yan M."/>
            <person name="Ng V."/>
            <person name="Cullen D."/>
            <person name="Martin F."/>
            <person name="Rosso M.-N."/>
            <person name="Henrissat B."/>
            <person name="Hibbett D."/>
            <person name="Martinez A.T."/>
            <person name="Grigoriev I.V."/>
        </authorList>
    </citation>
    <scope>NUCLEOTIDE SEQUENCE</scope>
    <source>
        <strain evidence="1">CIRM-BRFM 674</strain>
    </source>
</reference>
<name>A0A9P5YYS0_9AGAR</name>
<proteinExistence type="predicted"/>
<gene>
    <name evidence="1" type="ORF">BDN70DRAFT_74568</name>
</gene>